<dbReference type="EC" id="2.8.2.-" evidence="9"/>
<keyword evidence="6 9" id="KW-0333">Golgi apparatus</keyword>
<keyword evidence="9" id="KW-0119">Carbohydrate metabolism</keyword>
<comment type="caution">
    <text evidence="12">The sequence shown here is derived from an EMBL/GenBank/DDBJ whole genome shotgun (WGS) entry which is preliminary data.</text>
</comment>
<reference evidence="12 13" key="1">
    <citation type="submission" date="2024-05" db="EMBL/GenBank/DDBJ databases">
        <authorList>
            <person name="Wallberg A."/>
        </authorList>
    </citation>
    <scope>NUCLEOTIDE SEQUENCE [LARGE SCALE GENOMIC DNA]</scope>
</reference>
<keyword evidence="4" id="KW-0812">Transmembrane</keyword>
<dbReference type="PANTHER" id="PTHR12137:SF63">
    <property type="entry name" value="CARBOHYDRATE SULFOTRANSFERASE"/>
    <property type="match status" value="1"/>
</dbReference>
<keyword evidence="13" id="KW-1185">Reference proteome</keyword>
<keyword evidence="11" id="KW-0732">Signal</keyword>
<feature type="compositionally biased region" description="Basic and acidic residues" evidence="10">
    <location>
        <begin position="120"/>
        <end position="143"/>
    </location>
</feature>
<keyword evidence="9" id="KW-0735">Signal-anchor</keyword>
<evidence type="ECO:0000256" key="2">
    <source>
        <dbReference type="ARBA" id="ARBA00006339"/>
    </source>
</evidence>
<keyword evidence="8 9" id="KW-0325">Glycoprotein</keyword>
<keyword evidence="7" id="KW-0472">Membrane</keyword>
<feature type="chain" id="PRO_5043875617" description="Carbohydrate sulfotransferase" evidence="11">
    <location>
        <begin position="32"/>
        <end position="483"/>
    </location>
</feature>
<evidence type="ECO:0000256" key="3">
    <source>
        <dbReference type="ARBA" id="ARBA00022679"/>
    </source>
</evidence>
<dbReference type="EMBL" id="CAXKWB010005086">
    <property type="protein sequence ID" value="CAL4076602.1"/>
    <property type="molecule type" value="Genomic_DNA"/>
</dbReference>
<evidence type="ECO:0000256" key="7">
    <source>
        <dbReference type="ARBA" id="ARBA00023136"/>
    </source>
</evidence>
<dbReference type="InterPro" id="IPR005331">
    <property type="entry name" value="Sulfotransferase"/>
</dbReference>
<dbReference type="Pfam" id="PF03567">
    <property type="entry name" value="Sulfotransfer_2"/>
    <property type="match status" value="1"/>
</dbReference>
<evidence type="ECO:0000313" key="12">
    <source>
        <dbReference type="EMBL" id="CAL4076602.1"/>
    </source>
</evidence>
<evidence type="ECO:0000256" key="1">
    <source>
        <dbReference type="ARBA" id="ARBA00004323"/>
    </source>
</evidence>
<keyword evidence="5" id="KW-1133">Transmembrane helix</keyword>
<feature type="region of interest" description="Disordered" evidence="10">
    <location>
        <begin position="111"/>
        <end position="143"/>
    </location>
</feature>
<evidence type="ECO:0000256" key="6">
    <source>
        <dbReference type="ARBA" id="ARBA00023034"/>
    </source>
</evidence>
<dbReference type="GO" id="GO:0000139">
    <property type="term" value="C:Golgi membrane"/>
    <property type="evidence" value="ECO:0007669"/>
    <property type="project" value="UniProtKB-SubCell"/>
</dbReference>
<accession>A0AAV2Q9D5</accession>
<evidence type="ECO:0000256" key="4">
    <source>
        <dbReference type="ARBA" id="ARBA00022692"/>
    </source>
</evidence>
<proteinExistence type="inferred from homology"/>
<comment type="similarity">
    <text evidence="2 9">Belongs to the sulfotransferase 2 family.</text>
</comment>
<dbReference type="GO" id="GO:0016051">
    <property type="term" value="P:carbohydrate biosynthetic process"/>
    <property type="evidence" value="ECO:0007669"/>
    <property type="project" value="InterPro"/>
</dbReference>
<name>A0AAV2Q9D5_MEGNR</name>
<dbReference type="InterPro" id="IPR018011">
    <property type="entry name" value="Carb_sulfotrans_8-10"/>
</dbReference>
<keyword evidence="3 9" id="KW-0808">Transferase</keyword>
<comment type="subcellular location">
    <subcellularLocation>
        <location evidence="1 9">Golgi apparatus membrane</location>
        <topology evidence="1 9">Single-pass type II membrane protein</topology>
    </subcellularLocation>
</comment>
<feature type="signal peptide" evidence="11">
    <location>
        <begin position="1"/>
        <end position="31"/>
    </location>
</feature>
<feature type="non-terminal residue" evidence="12">
    <location>
        <position position="1"/>
    </location>
</feature>
<gene>
    <name evidence="12" type="ORF">MNOR_LOCUS10194</name>
</gene>
<sequence length="483" mass="56246">LRCQLRWPRFQSMSTLWWVLLLVTLSLLLHALVVQRPETLPEWNQQLQVLRESYFSQSESSPLQSISEKNVNKIEIIKSEERDKYINDLVYGDEQNQPMSDAQVVETIDTIVNQPTHKKTTNEPGDKKTANESENKKSSKEAWELLPQRGKGKRPNAYENDEVTNVNWTREISMAREKVYKKRAIQVKKSCRLLRHEGLYQTPLGNIHTNMRWDEENNLIWCPIFKAASTTWVKNFLILAGEMKLKSSLHGEVDEVFAAPQSRKQRMLQLNKSLKMLIVRHPLDRLLSAYRDKMLRFRNPGDAYLGLQLCLVEKYPNPGPNDPDRSNTTANICRAGVDKKLKKQLKKSHGNITHPTFTQFLLLVRDDMRLWIKNPKKIKVNLHWRPYWIQCGPCQVNYDVIMHTESLDIDNEYVIHKAGLEGIIFNAHTHASKFDAYNDTSESTKAYYSQVPPWLLDDIVEFYQPDLTIFGYSAQPYFDIVNS</sequence>
<evidence type="ECO:0000256" key="10">
    <source>
        <dbReference type="SAM" id="MobiDB-lite"/>
    </source>
</evidence>
<protein>
    <recommendedName>
        <fullName evidence="9">Carbohydrate sulfotransferase</fullName>
        <ecNumber evidence="9">2.8.2.-</ecNumber>
    </recommendedName>
</protein>
<dbReference type="Proteomes" id="UP001497623">
    <property type="component" value="Unassembled WGS sequence"/>
</dbReference>
<evidence type="ECO:0000256" key="8">
    <source>
        <dbReference type="ARBA" id="ARBA00023180"/>
    </source>
</evidence>
<evidence type="ECO:0000256" key="9">
    <source>
        <dbReference type="RuleBase" id="RU364020"/>
    </source>
</evidence>
<dbReference type="GO" id="GO:0008146">
    <property type="term" value="F:sulfotransferase activity"/>
    <property type="evidence" value="ECO:0007669"/>
    <property type="project" value="InterPro"/>
</dbReference>
<dbReference type="PANTHER" id="PTHR12137">
    <property type="entry name" value="CARBOHYDRATE SULFOTRANSFERASE"/>
    <property type="match status" value="1"/>
</dbReference>
<evidence type="ECO:0000256" key="5">
    <source>
        <dbReference type="ARBA" id="ARBA00022989"/>
    </source>
</evidence>
<evidence type="ECO:0000256" key="11">
    <source>
        <dbReference type="SAM" id="SignalP"/>
    </source>
</evidence>
<evidence type="ECO:0000313" key="13">
    <source>
        <dbReference type="Proteomes" id="UP001497623"/>
    </source>
</evidence>
<organism evidence="12 13">
    <name type="scientific">Meganyctiphanes norvegica</name>
    <name type="common">Northern krill</name>
    <name type="synonym">Thysanopoda norvegica</name>
    <dbReference type="NCBI Taxonomy" id="48144"/>
    <lineage>
        <taxon>Eukaryota</taxon>
        <taxon>Metazoa</taxon>
        <taxon>Ecdysozoa</taxon>
        <taxon>Arthropoda</taxon>
        <taxon>Crustacea</taxon>
        <taxon>Multicrustacea</taxon>
        <taxon>Malacostraca</taxon>
        <taxon>Eumalacostraca</taxon>
        <taxon>Eucarida</taxon>
        <taxon>Euphausiacea</taxon>
        <taxon>Euphausiidae</taxon>
        <taxon>Meganyctiphanes</taxon>
    </lineage>
</organism>
<dbReference type="AlphaFoldDB" id="A0AAV2Q9D5"/>